<gene>
    <name evidence="1" type="ORF">MCYG_04412</name>
</gene>
<dbReference type="AlphaFoldDB" id="C5FNH9"/>
<dbReference type="STRING" id="554155.C5FNH9"/>
<protein>
    <submittedName>
        <fullName evidence="1">Uncharacterized protein</fullName>
    </submittedName>
</protein>
<organism evidence="1 2">
    <name type="scientific">Arthroderma otae (strain ATCC MYA-4605 / CBS 113480)</name>
    <name type="common">Microsporum canis</name>
    <dbReference type="NCBI Taxonomy" id="554155"/>
    <lineage>
        <taxon>Eukaryota</taxon>
        <taxon>Fungi</taxon>
        <taxon>Dikarya</taxon>
        <taxon>Ascomycota</taxon>
        <taxon>Pezizomycotina</taxon>
        <taxon>Eurotiomycetes</taxon>
        <taxon>Eurotiomycetidae</taxon>
        <taxon>Onygenales</taxon>
        <taxon>Arthrodermataceae</taxon>
        <taxon>Microsporum</taxon>
    </lineage>
</organism>
<accession>C5FNH9</accession>
<dbReference type="Proteomes" id="UP000002035">
    <property type="component" value="Unassembled WGS sequence"/>
</dbReference>
<reference evidence="2" key="1">
    <citation type="journal article" date="2012" name="MBio">
        <title>Comparative genome analysis of Trichophyton rubrum and related dermatophytes reveals candidate genes involved in infection.</title>
        <authorList>
            <person name="Martinez D.A."/>
            <person name="Oliver B.G."/>
            <person name="Graeser Y."/>
            <person name="Goldberg J.M."/>
            <person name="Li W."/>
            <person name="Martinez-Rossi N.M."/>
            <person name="Monod M."/>
            <person name="Shelest E."/>
            <person name="Barton R.C."/>
            <person name="Birch E."/>
            <person name="Brakhage A.A."/>
            <person name="Chen Z."/>
            <person name="Gurr S.J."/>
            <person name="Heiman D."/>
            <person name="Heitman J."/>
            <person name="Kosti I."/>
            <person name="Rossi A."/>
            <person name="Saif S."/>
            <person name="Samalova M."/>
            <person name="Saunders C.W."/>
            <person name="Shea T."/>
            <person name="Summerbell R.C."/>
            <person name="Xu J."/>
            <person name="Young S."/>
            <person name="Zeng Q."/>
            <person name="Birren B.W."/>
            <person name="Cuomo C.A."/>
            <person name="White T.C."/>
        </authorList>
    </citation>
    <scope>NUCLEOTIDE SEQUENCE [LARGE SCALE GENOMIC DNA]</scope>
    <source>
        <strain evidence="2">ATCC MYA-4605 / CBS 113480</strain>
    </source>
</reference>
<dbReference type="EMBL" id="DS995704">
    <property type="protein sequence ID" value="EEQ31593.1"/>
    <property type="molecule type" value="Genomic_DNA"/>
</dbReference>
<dbReference type="GeneID" id="9229786"/>
<dbReference type="RefSeq" id="XP_002846675.1">
    <property type="nucleotide sequence ID" value="XM_002846629.1"/>
</dbReference>
<dbReference type="VEuPathDB" id="FungiDB:MCYG_04412"/>
<proteinExistence type="predicted"/>
<evidence type="ECO:0000313" key="2">
    <source>
        <dbReference type="Proteomes" id="UP000002035"/>
    </source>
</evidence>
<dbReference type="HOGENOM" id="CLU_1261223_0_0_1"/>
<sequence>MAHPQVQPPEVPTEIRESCQRLQENAKKLKALRRLEPRAINLLTAAVKIITVEQSIRASKIYNSFLHDILRTCGQSGPGLVVLCAVSLGKNRVISLSEEKRTMLVSWVTNNQAFLYDSALSSLAAEYGVPDSKKCCGDSADPIALPLTETAKHHSGRIFCIWVGLVAGDTLVADKYADCAFGTVISYDYSRLVVEGPSDKDWIRGKPSTHFRIRISGLV</sequence>
<name>C5FNH9_ARTOC</name>
<dbReference type="eggNOG" id="ENOG502STNM">
    <property type="taxonomic scope" value="Eukaryota"/>
</dbReference>
<dbReference type="OrthoDB" id="4207285at2759"/>
<keyword evidence="2" id="KW-1185">Reference proteome</keyword>
<evidence type="ECO:0000313" key="1">
    <source>
        <dbReference type="EMBL" id="EEQ31593.1"/>
    </source>
</evidence>